<keyword evidence="1" id="KW-0472">Membrane</keyword>
<reference evidence="2 3" key="1">
    <citation type="submission" date="2018-11" db="EMBL/GenBank/DDBJ databases">
        <title>Phylogenetic determinants of toxin gene distribution in genomes of Brevibacillus laterosporus.</title>
        <authorList>
            <person name="Glare T.R."/>
            <person name="Durrant A."/>
            <person name="Berry C."/>
            <person name="Palma L."/>
            <person name="Ormskirk M."/>
            <person name="Cox M.O."/>
        </authorList>
    </citation>
    <scope>NUCLEOTIDE SEQUENCE [LARGE SCALE GENOMIC DNA]</scope>
    <source>
        <strain evidence="2 3">1821L</strain>
    </source>
</reference>
<keyword evidence="1" id="KW-0812">Transmembrane</keyword>
<dbReference type="AlphaFoldDB" id="A0A518VBF6"/>
<accession>A0A518VBF6</accession>
<sequence length="82" mass="8376">MKKLLGIVMFIGGVTLGVYVGGWLCFIGGIAGLVDNVSDAINGNGINGLSVAINVVKIAVAGFAGWISAVALIFPSLMILRK</sequence>
<gene>
    <name evidence="2" type="ORF">EEL30_19800</name>
</gene>
<evidence type="ECO:0000313" key="2">
    <source>
        <dbReference type="EMBL" id="QDX94327.1"/>
    </source>
</evidence>
<protein>
    <submittedName>
        <fullName evidence="2">Uncharacterized protein</fullName>
    </submittedName>
</protein>
<feature type="transmembrane region" description="Helical" evidence="1">
    <location>
        <begin position="7"/>
        <end position="31"/>
    </location>
</feature>
<feature type="transmembrane region" description="Helical" evidence="1">
    <location>
        <begin position="51"/>
        <end position="80"/>
    </location>
</feature>
<organism evidence="2 3">
    <name type="scientific">Brevibacillus laterosporus</name>
    <name type="common">Bacillus laterosporus</name>
    <dbReference type="NCBI Taxonomy" id="1465"/>
    <lineage>
        <taxon>Bacteria</taxon>
        <taxon>Bacillati</taxon>
        <taxon>Bacillota</taxon>
        <taxon>Bacilli</taxon>
        <taxon>Bacillales</taxon>
        <taxon>Paenibacillaceae</taxon>
        <taxon>Brevibacillus</taxon>
    </lineage>
</organism>
<proteinExistence type="predicted"/>
<name>A0A518VBF6_BRELA</name>
<dbReference type="EMBL" id="CP033464">
    <property type="protein sequence ID" value="QDX94327.1"/>
    <property type="molecule type" value="Genomic_DNA"/>
</dbReference>
<evidence type="ECO:0000313" key="3">
    <source>
        <dbReference type="Proteomes" id="UP000319432"/>
    </source>
</evidence>
<keyword evidence="3" id="KW-1185">Reference proteome</keyword>
<dbReference type="Proteomes" id="UP000319432">
    <property type="component" value="Chromosome"/>
</dbReference>
<evidence type="ECO:0000256" key="1">
    <source>
        <dbReference type="SAM" id="Phobius"/>
    </source>
</evidence>
<keyword evidence="1" id="KW-1133">Transmembrane helix</keyword>
<dbReference type="OrthoDB" id="9984379at2"/>